<evidence type="ECO:0000313" key="1">
    <source>
        <dbReference type="EMBL" id="KAJ4456107.1"/>
    </source>
</evidence>
<gene>
    <name evidence="1" type="ORF">PAPYR_8797</name>
</gene>
<name>A0ABQ8UEK1_9EUKA</name>
<proteinExistence type="predicted"/>
<dbReference type="EMBL" id="JAPMOS010000082">
    <property type="protein sequence ID" value="KAJ4456107.1"/>
    <property type="molecule type" value="Genomic_DNA"/>
</dbReference>
<accession>A0ABQ8UEK1</accession>
<reference evidence="1" key="1">
    <citation type="journal article" date="2022" name="bioRxiv">
        <title>Genomics of Preaxostyla Flagellates Illuminates Evolutionary Transitions and the Path Towards Mitochondrial Loss.</title>
        <authorList>
            <person name="Novak L.V.F."/>
            <person name="Treitli S.C."/>
            <person name="Pyrih J."/>
            <person name="Halakuc P."/>
            <person name="Pipaliya S.V."/>
            <person name="Vacek V."/>
            <person name="Brzon O."/>
            <person name="Soukal P."/>
            <person name="Eme L."/>
            <person name="Dacks J.B."/>
            <person name="Karnkowska A."/>
            <person name="Elias M."/>
            <person name="Hampl V."/>
        </authorList>
    </citation>
    <scope>NUCLEOTIDE SEQUENCE</scope>
    <source>
        <strain evidence="1">RCP-MX</strain>
    </source>
</reference>
<dbReference type="Proteomes" id="UP001141327">
    <property type="component" value="Unassembled WGS sequence"/>
</dbReference>
<organism evidence="1 2">
    <name type="scientific">Paratrimastix pyriformis</name>
    <dbReference type="NCBI Taxonomy" id="342808"/>
    <lineage>
        <taxon>Eukaryota</taxon>
        <taxon>Metamonada</taxon>
        <taxon>Preaxostyla</taxon>
        <taxon>Paratrimastigidae</taxon>
        <taxon>Paratrimastix</taxon>
    </lineage>
</organism>
<keyword evidence="2" id="KW-1185">Reference proteome</keyword>
<sequence length="144" mass="14659">MTAGNGTSINGILMASGKVTAASAKISSFTTTGVIHSDASGNLTNSSIVNSDITNGTITDAKLSTITTAGKVSNSATTATDANIPSTIMLRNTTGDTKVNNLTANTVLTDTLKSSTTGNLAINSNGNVFIDIDNDNNERLFLSL</sequence>
<comment type="caution">
    <text evidence="1">The sequence shown here is derived from an EMBL/GenBank/DDBJ whole genome shotgun (WGS) entry which is preliminary data.</text>
</comment>
<evidence type="ECO:0000313" key="2">
    <source>
        <dbReference type="Proteomes" id="UP001141327"/>
    </source>
</evidence>
<protein>
    <submittedName>
        <fullName evidence="1">Uncharacterized protein</fullName>
    </submittedName>
</protein>